<protein>
    <recommendedName>
        <fullName evidence="9">tRNA-uridine aminocarboxypropyltransferase 1</fullName>
        <ecNumber evidence="2">2.5.1.25</ecNumber>
    </recommendedName>
    <alternativeName>
        <fullName evidence="10">DTW domain-containing protein 1</fullName>
    </alternativeName>
</protein>
<evidence type="ECO:0000313" key="14">
    <source>
        <dbReference type="Proteomes" id="UP001292094"/>
    </source>
</evidence>
<organism evidence="13 14">
    <name type="scientific">Petrolisthes manimaculis</name>
    <dbReference type="NCBI Taxonomy" id="1843537"/>
    <lineage>
        <taxon>Eukaryota</taxon>
        <taxon>Metazoa</taxon>
        <taxon>Ecdysozoa</taxon>
        <taxon>Arthropoda</taxon>
        <taxon>Crustacea</taxon>
        <taxon>Multicrustacea</taxon>
        <taxon>Malacostraca</taxon>
        <taxon>Eumalacostraca</taxon>
        <taxon>Eucarida</taxon>
        <taxon>Decapoda</taxon>
        <taxon>Pleocyemata</taxon>
        <taxon>Anomura</taxon>
        <taxon>Galatheoidea</taxon>
        <taxon>Porcellanidae</taxon>
        <taxon>Petrolisthes</taxon>
    </lineage>
</organism>
<keyword evidence="3" id="KW-0808">Transferase</keyword>
<evidence type="ECO:0000256" key="1">
    <source>
        <dbReference type="ARBA" id="ARBA00004123"/>
    </source>
</evidence>
<name>A0AAE1UEY7_9EUCA</name>
<comment type="caution">
    <text evidence="13">The sequence shown here is derived from an EMBL/GenBank/DDBJ whole genome shotgun (WGS) entry which is preliminary data.</text>
</comment>
<evidence type="ECO:0000256" key="4">
    <source>
        <dbReference type="ARBA" id="ARBA00022691"/>
    </source>
</evidence>
<dbReference type="GO" id="GO:0005634">
    <property type="term" value="C:nucleus"/>
    <property type="evidence" value="ECO:0007669"/>
    <property type="project" value="UniProtKB-SubCell"/>
</dbReference>
<evidence type="ECO:0000256" key="3">
    <source>
        <dbReference type="ARBA" id="ARBA00022679"/>
    </source>
</evidence>
<evidence type="ECO:0000256" key="5">
    <source>
        <dbReference type="ARBA" id="ARBA00022694"/>
    </source>
</evidence>
<evidence type="ECO:0000256" key="7">
    <source>
        <dbReference type="ARBA" id="ARBA00037050"/>
    </source>
</evidence>
<keyword evidence="5" id="KW-0819">tRNA processing</keyword>
<evidence type="ECO:0000256" key="10">
    <source>
        <dbReference type="ARBA" id="ARBA00042508"/>
    </source>
</evidence>
<sequence length="151" mass="17342">MTNEEVRRLESTRRRGLKDENAFSGLHIQNSDFLNDINGRSPCVRCGKSRKYFCYTCYIPLPIIADKIPTVKLPFQIDILKHPKEIDGKSTAVHAALMAPDHVNIYTYPNFPDYSTQHGITPHNMGLYSSFRTRRPYNPKTYTPISNPTTH</sequence>
<dbReference type="EC" id="2.5.1.25" evidence="2"/>
<dbReference type="PANTHER" id="PTHR15627">
    <property type="entry name" value="NATURAL KILLER CELL-SPECIFIC ANTIGEN KLIP1"/>
    <property type="match status" value="1"/>
</dbReference>
<dbReference type="PANTHER" id="PTHR15627:SF8">
    <property type="entry name" value="TRNA-URIDINE AMINOCARBOXYPROPYLTRANSFERASE 1"/>
    <property type="match status" value="1"/>
</dbReference>
<comment type="function">
    <text evidence="7">Catalyzes the formation of 3-(3-amino-3-carboxypropyl)uridine (acp3U) at position 20 in the D-loop of several cytoplasmic tRNAs (acp3U(20)).</text>
</comment>
<gene>
    <name evidence="13" type="ORF">Pmani_012580</name>
</gene>
<evidence type="ECO:0000313" key="13">
    <source>
        <dbReference type="EMBL" id="KAK4316249.1"/>
    </source>
</evidence>
<evidence type="ECO:0000256" key="2">
    <source>
        <dbReference type="ARBA" id="ARBA00012386"/>
    </source>
</evidence>
<evidence type="ECO:0000259" key="12">
    <source>
        <dbReference type="Pfam" id="PF03942"/>
    </source>
</evidence>
<dbReference type="GO" id="GO:0006400">
    <property type="term" value="P:tRNA modification"/>
    <property type="evidence" value="ECO:0007669"/>
    <property type="project" value="TreeGrafter"/>
</dbReference>
<evidence type="ECO:0000256" key="8">
    <source>
        <dbReference type="ARBA" id="ARBA00038290"/>
    </source>
</evidence>
<comment type="similarity">
    <text evidence="8">Belongs to the TDD superfamily. DTWD1 family.</text>
</comment>
<accession>A0AAE1UEY7</accession>
<dbReference type="EMBL" id="JAWZYT010001037">
    <property type="protein sequence ID" value="KAK4316249.1"/>
    <property type="molecule type" value="Genomic_DNA"/>
</dbReference>
<dbReference type="Proteomes" id="UP001292094">
    <property type="component" value="Unassembled WGS sequence"/>
</dbReference>
<reference evidence="13" key="1">
    <citation type="submission" date="2023-11" db="EMBL/GenBank/DDBJ databases">
        <title>Genome assemblies of two species of porcelain crab, Petrolisthes cinctipes and Petrolisthes manimaculis (Anomura: Porcellanidae).</title>
        <authorList>
            <person name="Angst P."/>
        </authorList>
    </citation>
    <scope>NUCLEOTIDE SEQUENCE</scope>
    <source>
        <strain evidence="13">PB745_02</strain>
        <tissue evidence="13">Gill</tissue>
    </source>
</reference>
<dbReference type="AlphaFoldDB" id="A0AAE1UEY7"/>
<dbReference type="Pfam" id="PF03942">
    <property type="entry name" value="DTW"/>
    <property type="match status" value="1"/>
</dbReference>
<dbReference type="GO" id="GO:0016432">
    <property type="term" value="F:tRNA-uridine aminocarboxypropyltransferase activity"/>
    <property type="evidence" value="ECO:0007669"/>
    <property type="project" value="UniProtKB-EC"/>
</dbReference>
<evidence type="ECO:0000256" key="6">
    <source>
        <dbReference type="ARBA" id="ARBA00023242"/>
    </source>
</evidence>
<keyword evidence="14" id="KW-1185">Reference proteome</keyword>
<proteinExistence type="inferred from homology"/>
<comment type="catalytic activity">
    <reaction evidence="11">
        <text>a uridine in tRNA + S-adenosyl-L-methionine = a 3-[(3S)-3-amino-3-carboxypropyl]uridine in tRNA + S-methyl-5'-thioadenosine + H(+)</text>
        <dbReference type="Rhea" id="RHEA:62432"/>
        <dbReference type="Rhea" id="RHEA-COMP:13339"/>
        <dbReference type="Rhea" id="RHEA-COMP:16092"/>
        <dbReference type="ChEBI" id="CHEBI:15378"/>
        <dbReference type="ChEBI" id="CHEBI:17509"/>
        <dbReference type="ChEBI" id="CHEBI:59789"/>
        <dbReference type="ChEBI" id="CHEBI:65315"/>
        <dbReference type="ChEBI" id="CHEBI:82930"/>
        <dbReference type="EC" id="2.5.1.25"/>
    </reaction>
</comment>
<evidence type="ECO:0000256" key="11">
    <source>
        <dbReference type="ARBA" id="ARBA00048718"/>
    </source>
</evidence>
<evidence type="ECO:0000256" key="9">
    <source>
        <dbReference type="ARBA" id="ARBA00039242"/>
    </source>
</evidence>
<comment type="subcellular location">
    <subcellularLocation>
        <location evidence="1">Nucleus</location>
    </subcellularLocation>
</comment>
<dbReference type="InterPro" id="IPR005636">
    <property type="entry name" value="DTW"/>
</dbReference>
<keyword evidence="4" id="KW-0949">S-adenosyl-L-methionine</keyword>
<feature type="domain" description="DTW" evidence="12">
    <location>
        <begin position="52"/>
        <end position="102"/>
    </location>
</feature>
<keyword evidence="6" id="KW-0539">Nucleus</keyword>
<dbReference type="InterPro" id="IPR051521">
    <property type="entry name" value="tRNA_Mod/Golgi_Maint"/>
</dbReference>